<proteinExistence type="predicted"/>
<dbReference type="PROSITE" id="PS50088">
    <property type="entry name" value="ANK_REPEAT"/>
    <property type="match status" value="1"/>
</dbReference>
<feature type="repeat" description="ANK" evidence="3">
    <location>
        <begin position="44"/>
        <end position="77"/>
    </location>
</feature>
<name>A0A0M0JP17_9EUKA</name>
<keyword evidence="5" id="KW-1185">Reference proteome</keyword>
<organism evidence="4 5">
    <name type="scientific">Chrysochromulina tobinii</name>
    <dbReference type="NCBI Taxonomy" id="1460289"/>
    <lineage>
        <taxon>Eukaryota</taxon>
        <taxon>Haptista</taxon>
        <taxon>Haptophyta</taxon>
        <taxon>Prymnesiophyceae</taxon>
        <taxon>Prymnesiales</taxon>
        <taxon>Chrysochromulinaceae</taxon>
        <taxon>Chrysochromulina</taxon>
    </lineage>
</organism>
<dbReference type="PANTHER" id="PTHR24189">
    <property type="entry name" value="MYOTROPHIN"/>
    <property type="match status" value="1"/>
</dbReference>
<keyword evidence="2 3" id="KW-0040">ANK repeat</keyword>
<evidence type="ECO:0000313" key="4">
    <source>
        <dbReference type="EMBL" id="KOO27978.1"/>
    </source>
</evidence>
<evidence type="ECO:0000256" key="3">
    <source>
        <dbReference type="PROSITE-ProRule" id="PRU00023"/>
    </source>
</evidence>
<dbReference type="InterPro" id="IPR036770">
    <property type="entry name" value="Ankyrin_rpt-contain_sf"/>
</dbReference>
<dbReference type="Proteomes" id="UP000037460">
    <property type="component" value="Unassembled WGS sequence"/>
</dbReference>
<dbReference type="SUPFAM" id="SSF48403">
    <property type="entry name" value="Ankyrin repeat"/>
    <property type="match status" value="1"/>
</dbReference>
<dbReference type="InterPro" id="IPR002110">
    <property type="entry name" value="Ankyrin_rpt"/>
</dbReference>
<dbReference type="Pfam" id="PF12796">
    <property type="entry name" value="Ank_2"/>
    <property type="match status" value="1"/>
</dbReference>
<evidence type="ECO:0000256" key="2">
    <source>
        <dbReference type="ARBA" id="ARBA00023043"/>
    </source>
</evidence>
<dbReference type="Gene3D" id="1.25.40.20">
    <property type="entry name" value="Ankyrin repeat-containing domain"/>
    <property type="match status" value="1"/>
</dbReference>
<dbReference type="InterPro" id="IPR050745">
    <property type="entry name" value="Multifunctional_regulatory"/>
</dbReference>
<gene>
    <name evidence="4" type="ORF">Ctob_009673</name>
</gene>
<dbReference type="OrthoDB" id="194358at2759"/>
<keyword evidence="1" id="KW-0677">Repeat</keyword>
<accession>A0A0M0JP17</accession>
<evidence type="ECO:0000256" key="1">
    <source>
        <dbReference type="ARBA" id="ARBA00022737"/>
    </source>
</evidence>
<sequence length="241" mass="25620">MPPPSPSRHNLVDVVKQPIPSAVILAEVQRLLAEGADVNQTNGDGQTALLWVSNMNDGVAIATALIEAGADVNKADNWSHTPMYYACLHGLASMTQLLSSHGASRNLTIKIPGIKRTLEETAMQTGNSALAAWLASSSKWTTPLHHLDIIPTRRAHALLCKGATVLAAAMPGDPTPLSLARELHAKGKAAQGSAAALVLGWWQLRRLALAMGTHKRLGAESPLRHLDGHQDLLEMIAEMSG</sequence>
<dbReference type="EMBL" id="JWZX01002638">
    <property type="protein sequence ID" value="KOO27978.1"/>
    <property type="molecule type" value="Genomic_DNA"/>
</dbReference>
<dbReference type="SMART" id="SM00248">
    <property type="entry name" value="ANK"/>
    <property type="match status" value="2"/>
</dbReference>
<dbReference type="PANTHER" id="PTHR24189:SF50">
    <property type="entry name" value="ANKYRIN REPEAT AND SOCS BOX PROTEIN 2"/>
    <property type="match status" value="1"/>
</dbReference>
<dbReference type="AlphaFoldDB" id="A0A0M0JP17"/>
<reference evidence="5" key="1">
    <citation type="journal article" date="2015" name="PLoS Genet.">
        <title>Genome Sequence and Transcriptome Analyses of Chrysochromulina tobin: Metabolic Tools for Enhanced Algal Fitness in the Prominent Order Prymnesiales (Haptophyceae).</title>
        <authorList>
            <person name="Hovde B.T."/>
            <person name="Deodato C.R."/>
            <person name="Hunsperger H.M."/>
            <person name="Ryken S.A."/>
            <person name="Yost W."/>
            <person name="Jha R.K."/>
            <person name="Patterson J."/>
            <person name="Monnat R.J. Jr."/>
            <person name="Barlow S.B."/>
            <person name="Starkenburg S.R."/>
            <person name="Cattolico R.A."/>
        </authorList>
    </citation>
    <scope>NUCLEOTIDE SEQUENCE</scope>
    <source>
        <strain evidence="5">CCMP291</strain>
    </source>
</reference>
<protein>
    <submittedName>
        <fullName evidence="4">Ankyrin repeat-containing protein</fullName>
    </submittedName>
</protein>
<comment type="caution">
    <text evidence="4">The sequence shown here is derived from an EMBL/GenBank/DDBJ whole genome shotgun (WGS) entry which is preliminary data.</text>
</comment>
<evidence type="ECO:0000313" key="5">
    <source>
        <dbReference type="Proteomes" id="UP000037460"/>
    </source>
</evidence>